<evidence type="ECO:0000313" key="3">
    <source>
        <dbReference type="Proteomes" id="UP001295684"/>
    </source>
</evidence>
<accession>A0AAD1UGA8</accession>
<organism evidence="2 3">
    <name type="scientific">Euplotes crassus</name>
    <dbReference type="NCBI Taxonomy" id="5936"/>
    <lineage>
        <taxon>Eukaryota</taxon>
        <taxon>Sar</taxon>
        <taxon>Alveolata</taxon>
        <taxon>Ciliophora</taxon>
        <taxon>Intramacronucleata</taxon>
        <taxon>Spirotrichea</taxon>
        <taxon>Hypotrichia</taxon>
        <taxon>Euplotida</taxon>
        <taxon>Euplotidae</taxon>
        <taxon>Moneuplotes</taxon>
    </lineage>
</organism>
<feature type="region of interest" description="Disordered" evidence="1">
    <location>
        <begin position="1"/>
        <end position="21"/>
    </location>
</feature>
<protein>
    <submittedName>
        <fullName evidence="2">Uncharacterized protein</fullName>
    </submittedName>
</protein>
<proteinExistence type="predicted"/>
<evidence type="ECO:0000313" key="2">
    <source>
        <dbReference type="EMBL" id="CAI2367396.1"/>
    </source>
</evidence>
<dbReference type="EMBL" id="CAMPGE010008499">
    <property type="protein sequence ID" value="CAI2367396.1"/>
    <property type="molecule type" value="Genomic_DNA"/>
</dbReference>
<reference evidence="2" key="1">
    <citation type="submission" date="2023-07" db="EMBL/GenBank/DDBJ databases">
        <authorList>
            <consortium name="AG Swart"/>
            <person name="Singh M."/>
            <person name="Singh A."/>
            <person name="Seah K."/>
            <person name="Emmerich C."/>
        </authorList>
    </citation>
    <scope>NUCLEOTIDE SEQUENCE</scope>
    <source>
        <strain evidence="2">DP1</strain>
    </source>
</reference>
<keyword evidence="3" id="KW-1185">Reference proteome</keyword>
<gene>
    <name evidence="2" type="ORF">ECRASSUSDP1_LOCUS8679</name>
</gene>
<evidence type="ECO:0000256" key="1">
    <source>
        <dbReference type="SAM" id="MobiDB-lite"/>
    </source>
</evidence>
<sequence>MLKMKEEFNQTCSSGGQQEHEGSRRADEKICEFLCECARKVHPEVLEARWGLRDRANGVRRFVNEYIENNQVPKDQKVILVGHYGFFLYYTQEWDKEYSRDQQLPKPEEISTPENCFTMKNSQFLPGVLRILTKTSKIVL</sequence>
<name>A0AAD1UGA8_EUPCR</name>
<comment type="caution">
    <text evidence="2">The sequence shown here is derived from an EMBL/GenBank/DDBJ whole genome shotgun (WGS) entry which is preliminary data.</text>
</comment>
<dbReference type="Proteomes" id="UP001295684">
    <property type="component" value="Unassembled WGS sequence"/>
</dbReference>
<dbReference type="AlphaFoldDB" id="A0AAD1UGA8"/>